<evidence type="ECO:0000313" key="9">
    <source>
        <dbReference type="Proteomes" id="UP000299084"/>
    </source>
</evidence>
<name>A0A5N4DT71_CAMDR</name>
<evidence type="ECO:0000256" key="3">
    <source>
        <dbReference type="ARBA" id="ARBA00022483"/>
    </source>
</evidence>
<dbReference type="SMART" id="SM01154">
    <property type="entry name" value="DUF1704"/>
    <property type="match status" value="1"/>
</dbReference>
<accession>A0A5N4DT71</accession>
<sequence length="720" mass="80630">MELVYQGLGMCKSDHSSSLSVLQPDWVAPGALAPVEAALDELQRRICRLVLEALLLELQPLFAALPSRQWLSSPELLEGVCERTARFCQDFRHVRNPAVQLLLAEAERTVVLQYLRALMQGRLVCRGADERTQAAERLRQDAAQLRELFLGLGLEESVQCAPVLLALRELLNLRDPTLLGLEVAGLRQQFPDVSEEHVSALLDLRGDVSREQRLAALSSLQVGPQPSPPTEVNSVGNWSDLAGCDPQNRMVLDSGAQVYEQTPPSPPASPSSLGRRLKPSDRNGTALYPWSQSLALPLAVSVPSALRPRPELQPFSKLHLGHQGHMRRSESTYTINSAGRQGSGTQGRATPGRGRSPGGGTLRSAASLPHIAKTRKDAGRGASKSPCMLVALRPTNMDYERDKFFQSQYTYNPQFEYQEPMPTAVLEKYCEASGQFIHQAVGIIEAVLEKFGTYEHFEAATGGQLLTKCQIWSIVRKYMQKEGCVGEVVVQLSEDLLSQAVMMVENSRPTLAINLTGARQYWLEGMLRHEIGTHYLRGVNNARQPWHSAEGRLQYGLRPANPTEEGLASLHSVLFRKQPFLWRAALLYYTIHRAARMSFRQLFQDLARYVQDADVRWEYCVRAKRGQTDTSLPGCFSKDQVYLDGIVRILRHRQTIDFPLLTSLGKVSYEDVDHLRPHGVLDNTRVPHFMQDLARYRQQLEHIMATNRLDEAELGRLLPD</sequence>
<evidence type="ECO:0000256" key="2">
    <source>
        <dbReference type="ARBA" id="ARBA00009447"/>
    </source>
</evidence>
<gene>
    <name evidence="8" type="ORF">Cadr_000011272</name>
</gene>
<keyword evidence="6" id="KW-0482">Metalloprotease</keyword>
<dbReference type="FunFam" id="1.10.357.70:FF:000001">
    <property type="entry name" value="Exocyst complex component 3"/>
    <property type="match status" value="1"/>
</dbReference>
<dbReference type="GO" id="GO:0006508">
    <property type="term" value="P:proteolysis"/>
    <property type="evidence" value="ECO:0007669"/>
    <property type="project" value="UniProtKB-KW"/>
</dbReference>
<proteinExistence type="inferred from homology"/>
<feature type="region of interest" description="Disordered" evidence="7">
    <location>
        <begin position="258"/>
        <end position="284"/>
    </location>
</feature>
<evidence type="ECO:0000256" key="1">
    <source>
        <dbReference type="ARBA" id="ARBA00001947"/>
    </source>
</evidence>
<keyword evidence="3" id="KW-0268">Exocytosis</keyword>
<keyword evidence="4" id="KW-0645">Protease</keyword>
<evidence type="ECO:0000313" key="8">
    <source>
        <dbReference type="EMBL" id="KAB1274266.1"/>
    </source>
</evidence>
<comment type="similarity">
    <text evidence="2">Belongs to the SEC6 family.</text>
</comment>
<dbReference type="GO" id="GO:0008237">
    <property type="term" value="F:metallopeptidase activity"/>
    <property type="evidence" value="ECO:0007669"/>
    <property type="project" value="UniProtKB-KW"/>
</dbReference>
<organism evidence="8 9">
    <name type="scientific">Camelus dromedarius</name>
    <name type="common">Dromedary</name>
    <name type="synonym">Arabian camel</name>
    <dbReference type="NCBI Taxonomy" id="9838"/>
    <lineage>
        <taxon>Eukaryota</taxon>
        <taxon>Metazoa</taxon>
        <taxon>Chordata</taxon>
        <taxon>Craniata</taxon>
        <taxon>Vertebrata</taxon>
        <taxon>Euteleostomi</taxon>
        <taxon>Mammalia</taxon>
        <taxon>Eutheria</taxon>
        <taxon>Laurasiatheria</taxon>
        <taxon>Artiodactyla</taxon>
        <taxon>Tylopoda</taxon>
        <taxon>Camelidae</taxon>
        <taxon>Camelus</taxon>
    </lineage>
</organism>
<comment type="cofactor">
    <cofactor evidence="1">
        <name>Zn(2+)</name>
        <dbReference type="ChEBI" id="CHEBI:29105"/>
    </cofactor>
</comment>
<dbReference type="InterPro" id="IPR012548">
    <property type="entry name" value="MATCAP"/>
</dbReference>
<evidence type="ECO:0000256" key="6">
    <source>
        <dbReference type="ARBA" id="ARBA00023049"/>
    </source>
</evidence>
<dbReference type="PANTHER" id="PTHR31817">
    <property type="match status" value="1"/>
</dbReference>
<keyword evidence="5" id="KW-0378">Hydrolase</keyword>
<evidence type="ECO:0008006" key="10">
    <source>
        <dbReference type="Google" id="ProtNLM"/>
    </source>
</evidence>
<feature type="region of interest" description="Disordered" evidence="7">
    <location>
        <begin position="335"/>
        <end position="369"/>
    </location>
</feature>
<dbReference type="Gene3D" id="1.10.357.70">
    <property type="entry name" value="Exocyst complex component Sec6, C-terminal domain"/>
    <property type="match status" value="1"/>
</dbReference>
<comment type="caution">
    <text evidence="8">The sequence shown here is derived from an EMBL/GenBank/DDBJ whole genome shotgun (WGS) entry which is preliminary data.</text>
</comment>
<feature type="compositionally biased region" description="Polar residues" evidence="7">
    <location>
        <begin position="219"/>
        <end position="237"/>
    </location>
</feature>
<dbReference type="GO" id="GO:0000145">
    <property type="term" value="C:exocyst"/>
    <property type="evidence" value="ECO:0007669"/>
    <property type="project" value="InterPro"/>
</dbReference>
<evidence type="ECO:0000256" key="7">
    <source>
        <dbReference type="SAM" id="MobiDB-lite"/>
    </source>
</evidence>
<dbReference type="Pfam" id="PF06046">
    <property type="entry name" value="Sec6"/>
    <property type="match status" value="1"/>
</dbReference>
<protein>
    <recommendedName>
        <fullName evidence="10">KIAA0895 like</fullName>
    </recommendedName>
</protein>
<dbReference type="GO" id="GO:0006887">
    <property type="term" value="P:exocytosis"/>
    <property type="evidence" value="ECO:0007669"/>
    <property type="project" value="UniProtKB-KW"/>
</dbReference>
<dbReference type="Proteomes" id="UP000299084">
    <property type="component" value="Unassembled WGS sequence"/>
</dbReference>
<evidence type="ECO:0000256" key="4">
    <source>
        <dbReference type="ARBA" id="ARBA00022670"/>
    </source>
</evidence>
<dbReference type="Pfam" id="PF08014">
    <property type="entry name" value="MATCAP"/>
    <property type="match status" value="1"/>
</dbReference>
<keyword evidence="9" id="KW-1185">Reference proteome</keyword>
<evidence type="ECO:0000256" key="5">
    <source>
        <dbReference type="ARBA" id="ARBA00022801"/>
    </source>
</evidence>
<dbReference type="InterPro" id="IPR042532">
    <property type="entry name" value="EXOC3/Sec6_C"/>
</dbReference>
<dbReference type="AlphaFoldDB" id="A0A5N4DT71"/>
<dbReference type="InterPro" id="IPR010326">
    <property type="entry name" value="EXOC3/Sec6"/>
</dbReference>
<reference evidence="8 9" key="1">
    <citation type="journal article" date="2019" name="Mol. Ecol. Resour.">
        <title>Improving Illumina assemblies with Hi-C and long reads: an example with the North African dromedary.</title>
        <authorList>
            <person name="Elbers J.P."/>
            <person name="Rogers M.F."/>
            <person name="Perelman P.L."/>
            <person name="Proskuryakova A.A."/>
            <person name="Serdyukova N.A."/>
            <person name="Johnson W.E."/>
            <person name="Horin P."/>
            <person name="Corander J."/>
            <person name="Murphy D."/>
            <person name="Burger P.A."/>
        </authorList>
    </citation>
    <scope>NUCLEOTIDE SEQUENCE [LARGE SCALE GENOMIC DNA]</scope>
    <source>
        <strain evidence="8">Drom800</strain>
        <tissue evidence="8">Blood</tissue>
    </source>
</reference>
<dbReference type="PANTHER" id="PTHR31817:SF1">
    <property type="entry name" value="MICROTUBULE-ASSOCIATED TYROSINE CARBOXYPEPTIDASE 1"/>
    <property type="match status" value="1"/>
</dbReference>
<feature type="region of interest" description="Disordered" evidence="7">
    <location>
        <begin position="219"/>
        <end position="239"/>
    </location>
</feature>
<dbReference type="EMBL" id="JWIN03000009">
    <property type="protein sequence ID" value="KAB1274266.1"/>
    <property type="molecule type" value="Genomic_DNA"/>
</dbReference>